<dbReference type="InterPro" id="IPR019587">
    <property type="entry name" value="Polyketide_cyclase/dehydratase"/>
</dbReference>
<protein>
    <recommendedName>
        <fullName evidence="3">SRPBCC family protein</fullName>
    </recommendedName>
</protein>
<name>A0AB33ECQ3_9PSED</name>
<sequence>MMDSELAPGVLGAVDSEILEASRMRKFKRGHAEVRGIVDAPIDQVWELLTDWAGLLRWWVKPEDGGRPGPDLASVELVGGPQDVPRTRVVRHVTGSMVDETLLLQNNETRRIYYDMVYRPNPGGAVLRSEFENYLATTVLDTLPDGKTLMTFKAEFDVVEPADLDLMRSIIERTWTDGILQGYRRYFAKAQTA</sequence>
<evidence type="ECO:0000313" key="1">
    <source>
        <dbReference type="EMBL" id="ATE78228.1"/>
    </source>
</evidence>
<evidence type="ECO:0008006" key="3">
    <source>
        <dbReference type="Google" id="ProtNLM"/>
    </source>
</evidence>
<dbReference type="Pfam" id="PF10604">
    <property type="entry name" value="Polyketide_cyc2"/>
    <property type="match status" value="1"/>
</dbReference>
<dbReference type="EMBL" id="CP023466">
    <property type="protein sequence ID" value="ATE78228.1"/>
    <property type="molecule type" value="Genomic_DNA"/>
</dbReference>
<reference evidence="1 2" key="1">
    <citation type="submission" date="2017-09" db="EMBL/GenBank/DDBJ databases">
        <title>Complete Genome sequence of Lysobacter capsici KNU-15.</title>
        <authorList>
            <person name="Kim M.-C."/>
            <person name="Yi H."/>
            <person name="Lee D.-W."/>
            <person name="Shin J.-H."/>
        </authorList>
    </citation>
    <scope>NUCLEOTIDE SEQUENCE [LARGE SCALE GENOMIC DNA]</scope>
    <source>
        <strain evidence="1 2">KNU-15</strain>
    </source>
</reference>
<proteinExistence type="predicted"/>
<dbReference type="SUPFAM" id="SSF55961">
    <property type="entry name" value="Bet v1-like"/>
    <property type="match status" value="1"/>
</dbReference>
<dbReference type="Gene3D" id="3.30.530.20">
    <property type="match status" value="1"/>
</dbReference>
<accession>A0AB33ECQ3</accession>
<dbReference type="Proteomes" id="UP000218385">
    <property type="component" value="Chromosome"/>
</dbReference>
<organism evidence="1 2">
    <name type="scientific">Pseudomonas frederiksbergensis</name>
    <dbReference type="NCBI Taxonomy" id="104087"/>
    <lineage>
        <taxon>Bacteria</taxon>
        <taxon>Pseudomonadati</taxon>
        <taxon>Pseudomonadota</taxon>
        <taxon>Gammaproteobacteria</taxon>
        <taxon>Pseudomonadales</taxon>
        <taxon>Pseudomonadaceae</taxon>
        <taxon>Pseudomonas</taxon>
    </lineage>
</organism>
<evidence type="ECO:0000313" key="2">
    <source>
        <dbReference type="Proteomes" id="UP000218385"/>
    </source>
</evidence>
<dbReference type="AlphaFoldDB" id="A0AB33ECQ3"/>
<gene>
    <name evidence="1" type="ORF">CNN82_18005</name>
</gene>
<dbReference type="CDD" id="cd07821">
    <property type="entry name" value="PYR_PYL_RCAR_like"/>
    <property type="match status" value="1"/>
</dbReference>
<dbReference type="InterPro" id="IPR023393">
    <property type="entry name" value="START-like_dom_sf"/>
</dbReference>